<dbReference type="Proteomes" id="UP000789396">
    <property type="component" value="Unassembled WGS sequence"/>
</dbReference>
<evidence type="ECO:0000256" key="1">
    <source>
        <dbReference type="SAM" id="MobiDB-lite"/>
    </source>
</evidence>
<organism evidence="2 3">
    <name type="scientific">Racocetra fulgida</name>
    <dbReference type="NCBI Taxonomy" id="60492"/>
    <lineage>
        <taxon>Eukaryota</taxon>
        <taxon>Fungi</taxon>
        <taxon>Fungi incertae sedis</taxon>
        <taxon>Mucoromycota</taxon>
        <taxon>Glomeromycotina</taxon>
        <taxon>Glomeromycetes</taxon>
        <taxon>Diversisporales</taxon>
        <taxon>Gigasporaceae</taxon>
        <taxon>Racocetra</taxon>
    </lineage>
</organism>
<evidence type="ECO:0000313" key="3">
    <source>
        <dbReference type="Proteomes" id="UP000789396"/>
    </source>
</evidence>
<keyword evidence="3" id="KW-1185">Reference proteome</keyword>
<reference evidence="2" key="1">
    <citation type="submission" date="2021-06" db="EMBL/GenBank/DDBJ databases">
        <authorList>
            <person name="Kallberg Y."/>
            <person name="Tangrot J."/>
            <person name="Rosling A."/>
        </authorList>
    </citation>
    <scope>NUCLEOTIDE SEQUENCE</scope>
    <source>
        <strain evidence="2">IN212</strain>
    </source>
</reference>
<feature type="compositionally biased region" description="Acidic residues" evidence="1">
    <location>
        <begin position="1"/>
        <end position="14"/>
    </location>
</feature>
<dbReference type="EMBL" id="CAJVPZ010027132">
    <property type="protein sequence ID" value="CAG8727689.1"/>
    <property type="molecule type" value="Genomic_DNA"/>
</dbReference>
<gene>
    <name evidence="2" type="ORF">RFULGI_LOCUS11896</name>
</gene>
<sequence>MQQTEDSEIEDDNDNNSQQMLTNNLNLSQIVDLTLPEFLSTNITLFESAINRLSSHER</sequence>
<proteinExistence type="predicted"/>
<evidence type="ECO:0000313" key="2">
    <source>
        <dbReference type="EMBL" id="CAG8727689.1"/>
    </source>
</evidence>
<protein>
    <submittedName>
        <fullName evidence="2">7127_t:CDS:1</fullName>
    </submittedName>
</protein>
<dbReference type="AlphaFoldDB" id="A0A9N9I9P7"/>
<comment type="caution">
    <text evidence="2">The sequence shown here is derived from an EMBL/GenBank/DDBJ whole genome shotgun (WGS) entry which is preliminary data.</text>
</comment>
<feature type="region of interest" description="Disordered" evidence="1">
    <location>
        <begin position="1"/>
        <end position="21"/>
    </location>
</feature>
<name>A0A9N9I9P7_9GLOM</name>
<accession>A0A9N9I9P7</accession>
<feature type="non-terminal residue" evidence="2">
    <location>
        <position position="58"/>
    </location>
</feature>